<keyword evidence="4" id="KW-0804">Transcription</keyword>
<accession>A0A1H1XK74</accession>
<evidence type="ECO:0000256" key="1">
    <source>
        <dbReference type="ARBA" id="ARBA00022553"/>
    </source>
</evidence>
<reference evidence="9" key="1">
    <citation type="submission" date="2016-10" db="EMBL/GenBank/DDBJ databases">
        <authorList>
            <person name="Varghese N."/>
            <person name="Submissions S."/>
        </authorList>
    </citation>
    <scope>NUCLEOTIDE SEQUENCE [LARGE SCALE GENOMIC DNA]</scope>
    <source>
        <strain evidence="9">GAS369</strain>
    </source>
</reference>
<dbReference type="SUPFAM" id="SSF52172">
    <property type="entry name" value="CheY-like"/>
    <property type="match status" value="1"/>
</dbReference>
<feature type="domain" description="HTH luxR-type" evidence="6">
    <location>
        <begin position="151"/>
        <end position="216"/>
    </location>
</feature>
<dbReference type="InterPro" id="IPR000792">
    <property type="entry name" value="Tscrpt_reg_LuxR_C"/>
</dbReference>
<dbReference type="CDD" id="cd17535">
    <property type="entry name" value="REC_NarL-like"/>
    <property type="match status" value="1"/>
</dbReference>
<evidence type="ECO:0000259" key="6">
    <source>
        <dbReference type="PROSITE" id="PS50043"/>
    </source>
</evidence>
<dbReference type="CDD" id="cd06170">
    <property type="entry name" value="LuxR_C_like"/>
    <property type="match status" value="1"/>
</dbReference>
<proteinExistence type="predicted"/>
<dbReference type="InterPro" id="IPR039420">
    <property type="entry name" value="WalR-like"/>
</dbReference>
<evidence type="ECO:0000256" key="2">
    <source>
        <dbReference type="ARBA" id="ARBA00023015"/>
    </source>
</evidence>
<evidence type="ECO:0000313" key="9">
    <source>
        <dbReference type="Proteomes" id="UP000243904"/>
    </source>
</evidence>
<dbReference type="PROSITE" id="PS50043">
    <property type="entry name" value="HTH_LUXR_2"/>
    <property type="match status" value="1"/>
</dbReference>
<dbReference type="Gene3D" id="3.40.50.2300">
    <property type="match status" value="1"/>
</dbReference>
<keyword evidence="1 5" id="KW-0597">Phosphoprotein</keyword>
<dbReference type="InterPro" id="IPR016032">
    <property type="entry name" value="Sig_transdc_resp-reg_C-effctor"/>
</dbReference>
<dbReference type="GO" id="GO:0006355">
    <property type="term" value="P:regulation of DNA-templated transcription"/>
    <property type="evidence" value="ECO:0007669"/>
    <property type="project" value="InterPro"/>
</dbReference>
<protein>
    <submittedName>
        <fullName evidence="8">Two component transcriptional regulator, LuxR family</fullName>
    </submittedName>
</protein>
<sequence>MCGLVRTIIADDHAIIREGLKQLLSTVDELTVSGEAADGEAVHRLLNESSADLLILDLGMPGVSGFQFIANLRTEWPELRVLVLTANVDPRSVRAAFSAGANGYLTKGGDPSELIAAIDAIRKGNAYVAEEVRFAVDRHDGPNGTPEPTAAIMSPVTLTRRERQILGMIPHGASSRDIAIRLGISPLTARKHRENLMRKLDLHSGAELTAYAIRLGLPAG</sequence>
<evidence type="ECO:0000313" key="8">
    <source>
        <dbReference type="EMBL" id="SDT09637.1"/>
    </source>
</evidence>
<dbReference type="EMBL" id="LT629750">
    <property type="protein sequence ID" value="SDT09637.1"/>
    <property type="molecule type" value="Genomic_DNA"/>
</dbReference>
<dbReference type="InterPro" id="IPR001789">
    <property type="entry name" value="Sig_transdc_resp-reg_receiver"/>
</dbReference>
<organism evidence="8 9">
    <name type="scientific">Bradyrhizobium canariense</name>
    <dbReference type="NCBI Taxonomy" id="255045"/>
    <lineage>
        <taxon>Bacteria</taxon>
        <taxon>Pseudomonadati</taxon>
        <taxon>Pseudomonadota</taxon>
        <taxon>Alphaproteobacteria</taxon>
        <taxon>Hyphomicrobiales</taxon>
        <taxon>Nitrobacteraceae</taxon>
        <taxon>Bradyrhizobium</taxon>
    </lineage>
</organism>
<name>A0A1H1XK74_9BRAD</name>
<keyword evidence="3" id="KW-0238">DNA-binding</keyword>
<evidence type="ECO:0000256" key="5">
    <source>
        <dbReference type="PROSITE-ProRule" id="PRU00169"/>
    </source>
</evidence>
<dbReference type="PANTHER" id="PTHR43214">
    <property type="entry name" value="TWO-COMPONENT RESPONSE REGULATOR"/>
    <property type="match status" value="1"/>
</dbReference>
<dbReference type="SMART" id="SM00448">
    <property type="entry name" value="REC"/>
    <property type="match status" value="1"/>
</dbReference>
<dbReference type="Pfam" id="PF00072">
    <property type="entry name" value="Response_reg"/>
    <property type="match status" value="1"/>
</dbReference>
<dbReference type="PANTHER" id="PTHR43214:SF41">
    <property type="entry name" value="NITRATE_NITRITE RESPONSE REGULATOR PROTEIN NARP"/>
    <property type="match status" value="1"/>
</dbReference>
<keyword evidence="9" id="KW-1185">Reference proteome</keyword>
<dbReference type="PROSITE" id="PS50110">
    <property type="entry name" value="RESPONSE_REGULATORY"/>
    <property type="match status" value="1"/>
</dbReference>
<evidence type="ECO:0000259" key="7">
    <source>
        <dbReference type="PROSITE" id="PS50110"/>
    </source>
</evidence>
<dbReference type="InterPro" id="IPR058245">
    <property type="entry name" value="NreC/VraR/RcsB-like_REC"/>
</dbReference>
<dbReference type="GO" id="GO:0003677">
    <property type="term" value="F:DNA binding"/>
    <property type="evidence" value="ECO:0007669"/>
    <property type="project" value="UniProtKB-KW"/>
</dbReference>
<evidence type="ECO:0000256" key="3">
    <source>
        <dbReference type="ARBA" id="ARBA00023125"/>
    </source>
</evidence>
<dbReference type="SMART" id="SM00421">
    <property type="entry name" value="HTH_LUXR"/>
    <property type="match status" value="1"/>
</dbReference>
<evidence type="ECO:0000256" key="4">
    <source>
        <dbReference type="ARBA" id="ARBA00023163"/>
    </source>
</evidence>
<dbReference type="SUPFAM" id="SSF46894">
    <property type="entry name" value="C-terminal effector domain of the bipartite response regulators"/>
    <property type="match status" value="1"/>
</dbReference>
<feature type="modified residue" description="4-aspartylphosphate" evidence="5">
    <location>
        <position position="57"/>
    </location>
</feature>
<gene>
    <name evidence="8" type="ORF">SAMN05444158_4367</name>
</gene>
<dbReference type="PRINTS" id="PR00038">
    <property type="entry name" value="HTHLUXR"/>
</dbReference>
<dbReference type="GO" id="GO:0000160">
    <property type="term" value="P:phosphorelay signal transduction system"/>
    <property type="evidence" value="ECO:0007669"/>
    <property type="project" value="InterPro"/>
</dbReference>
<keyword evidence="2" id="KW-0805">Transcription regulation</keyword>
<dbReference type="Proteomes" id="UP000243904">
    <property type="component" value="Chromosome I"/>
</dbReference>
<dbReference type="Pfam" id="PF00196">
    <property type="entry name" value="GerE"/>
    <property type="match status" value="1"/>
</dbReference>
<dbReference type="InterPro" id="IPR011006">
    <property type="entry name" value="CheY-like_superfamily"/>
</dbReference>
<feature type="domain" description="Response regulatory" evidence="7">
    <location>
        <begin position="6"/>
        <end position="122"/>
    </location>
</feature>
<dbReference type="AlphaFoldDB" id="A0A1H1XK74"/>